<keyword evidence="4" id="KW-1185">Reference proteome</keyword>
<sequence>MAIASAQAIHPKHVLEAAINGRGPLRAAHRRCRPRTPAPASPHTSRICAPASSSTDPAMPIYGFQCTTCGHAFDRLQKMADPDPQTCPACAAATIKRQVTAPSFRLSGSGWYETDFKSAGEKKKNLTESSSAGGDATPAAAAESKPAAKPASDPA</sequence>
<dbReference type="AlphaFoldDB" id="Q5H2B3"/>
<dbReference type="Pfam" id="PF09723">
    <property type="entry name" value="Zn_ribbon_8"/>
    <property type="match status" value="1"/>
</dbReference>
<dbReference type="KEGG" id="xoo:XOO1654"/>
<evidence type="ECO:0000256" key="1">
    <source>
        <dbReference type="SAM" id="MobiDB-lite"/>
    </source>
</evidence>
<evidence type="ECO:0000313" key="4">
    <source>
        <dbReference type="Proteomes" id="UP000006735"/>
    </source>
</evidence>
<dbReference type="EMBL" id="AE013598">
    <property type="protein sequence ID" value="AAW74908.1"/>
    <property type="molecule type" value="Genomic_DNA"/>
</dbReference>
<organism evidence="3 4">
    <name type="scientific">Xanthomonas oryzae pv. oryzae (strain KACC10331 / KXO85)</name>
    <dbReference type="NCBI Taxonomy" id="291331"/>
    <lineage>
        <taxon>Bacteria</taxon>
        <taxon>Pseudomonadati</taxon>
        <taxon>Pseudomonadota</taxon>
        <taxon>Gammaproteobacteria</taxon>
        <taxon>Lysobacterales</taxon>
        <taxon>Lysobacteraceae</taxon>
        <taxon>Xanthomonas</taxon>
    </lineage>
</organism>
<proteinExistence type="predicted"/>
<feature type="region of interest" description="Disordered" evidence="1">
    <location>
        <begin position="118"/>
        <end position="155"/>
    </location>
</feature>
<reference evidence="3 4" key="1">
    <citation type="journal article" date="2005" name="Nucleic Acids Res.">
        <title>The genome sequence of Xanthomonas oryzae pathovar oryzae KACC10331, the bacterial blight pathogen of rice.</title>
        <authorList>
            <person name="Lee B.M."/>
            <person name="Park Y.J."/>
            <person name="Park D.S."/>
            <person name="Kang H.W."/>
            <person name="Kim J.G."/>
            <person name="Song E.S."/>
            <person name="Park I.C."/>
            <person name="Yoon U.H."/>
            <person name="Hahn J.H."/>
            <person name="Koo B.S."/>
            <person name="Lee G.B."/>
            <person name="Kim H."/>
            <person name="Park H.S."/>
            <person name="Yoon K.O."/>
            <person name="Kim J.H."/>
            <person name="Jung C.H."/>
            <person name="Koh N.H."/>
            <person name="Seo J.S."/>
            <person name="Go S.J."/>
        </authorList>
    </citation>
    <scope>NUCLEOTIDE SEQUENCE [LARGE SCALE GENOMIC DNA]</scope>
    <source>
        <strain evidence="4">KACC10331 / KXO85</strain>
    </source>
</reference>
<dbReference type="NCBIfam" id="TIGR02605">
    <property type="entry name" value="CxxC_CxxC_SSSS"/>
    <property type="match status" value="1"/>
</dbReference>
<protein>
    <recommendedName>
        <fullName evidence="2">Putative regulatory protein FmdB zinc ribbon domain-containing protein</fullName>
    </recommendedName>
</protein>
<feature type="region of interest" description="Disordered" evidence="1">
    <location>
        <begin position="32"/>
        <end position="52"/>
    </location>
</feature>
<dbReference type="PANTHER" id="PTHR34404">
    <property type="entry name" value="REGULATORY PROTEIN, FMDB FAMILY"/>
    <property type="match status" value="1"/>
</dbReference>
<dbReference type="InterPro" id="IPR013429">
    <property type="entry name" value="Regulatory_FmdB_Zinc_ribbon"/>
</dbReference>
<evidence type="ECO:0000313" key="3">
    <source>
        <dbReference type="EMBL" id="AAW74908.1"/>
    </source>
</evidence>
<evidence type="ECO:0000259" key="2">
    <source>
        <dbReference type="SMART" id="SM00834"/>
    </source>
</evidence>
<feature type="domain" description="Putative regulatory protein FmdB zinc ribbon" evidence="2">
    <location>
        <begin position="59"/>
        <end position="100"/>
    </location>
</feature>
<dbReference type="HOGENOM" id="CLU_1694817_0_0_6"/>
<gene>
    <name evidence="3" type="ordered locus">XOO1654</name>
</gene>
<dbReference type="SMART" id="SM00834">
    <property type="entry name" value="CxxC_CXXC_SSSS"/>
    <property type="match status" value="1"/>
</dbReference>
<name>Q5H2B3_XANOR</name>
<dbReference type="PANTHER" id="PTHR34404:SF2">
    <property type="entry name" value="CONSERVED SERINE RICH PROTEIN"/>
    <property type="match status" value="1"/>
</dbReference>
<dbReference type="Proteomes" id="UP000006735">
    <property type="component" value="Chromosome"/>
</dbReference>
<accession>Q5H2B3</accession>
<feature type="compositionally biased region" description="Low complexity" evidence="1">
    <location>
        <begin position="129"/>
        <end position="155"/>
    </location>
</feature>